<dbReference type="AlphaFoldDB" id="F2UK32"/>
<dbReference type="EMBL" id="GL832978">
    <property type="protein sequence ID" value="EGD77481.1"/>
    <property type="molecule type" value="Genomic_DNA"/>
</dbReference>
<protein>
    <recommendedName>
        <fullName evidence="6">SAM dependent carboxyl methyltransferase</fullName>
    </recommendedName>
</protein>
<dbReference type="InParanoid" id="F2UK32"/>
<dbReference type="Pfam" id="PF03492">
    <property type="entry name" value="Methyltransf_7"/>
    <property type="match status" value="1"/>
</dbReference>
<dbReference type="GO" id="GO:0008168">
    <property type="term" value="F:methyltransferase activity"/>
    <property type="evidence" value="ECO:0007669"/>
    <property type="project" value="InterPro"/>
</dbReference>
<dbReference type="InterPro" id="IPR042086">
    <property type="entry name" value="MeTrfase_capping"/>
</dbReference>
<dbReference type="Gene3D" id="1.10.1200.270">
    <property type="entry name" value="Methyltransferase, alpha-helical capping domain"/>
    <property type="match status" value="1"/>
</dbReference>
<accession>F2UK32</accession>
<dbReference type="OMA" id="YSAQTEG"/>
<evidence type="ECO:0000313" key="5">
    <source>
        <dbReference type="Proteomes" id="UP000007799"/>
    </source>
</evidence>
<organism evidence="5">
    <name type="scientific">Salpingoeca rosetta (strain ATCC 50818 / BSB-021)</name>
    <dbReference type="NCBI Taxonomy" id="946362"/>
    <lineage>
        <taxon>Eukaryota</taxon>
        <taxon>Choanoflagellata</taxon>
        <taxon>Craspedida</taxon>
        <taxon>Salpingoecidae</taxon>
        <taxon>Salpingoeca</taxon>
    </lineage>
</organism>
<dbReference type="KEGG" id="sre:PTSG_08577"/>
<name>F2UK32_SALR5</name>
<proteinExistence type="predicted"/>
<keyword evidence="2" id="KW-0460">Magnesium</keyword>
<keyword evidence="5" id="KW-1185">Reference proteome</keyword>
<dbReference type="SUPFAM" id="SSF53335">
    <property type="entry name" value="S-adenosyl-L-methionine-dependent methyltransferases"/>
    <property type="match status" value="1"/>
</dbReference>
<gene>
    <name evidence="4" type="ORF">PTSG_08577</name>
</gene>
<dbReference type="Proteomes" id="UP000007799">
    <property type="component" value="Unassembled WGS sequence"/>
</dbReference>
<evidence type="ECO:0000256" key="3">
    <source>
        <dbReference type="SAM" id="MobiDB-lite"/>
    </source>
</evidence>
<reference evidence="4" key="1">
    <citation type="submission" date="2009-08" db="EMBL/GenBank/DDBJ databases">
        <title>Annotation of Salpingoeca rosetta.</title>
        <authorList>
            <consortium name="The Broad Institute Genome Sequencing Platform"/>
            <person name="Russ C."/>
            <person name="Cuomo C."/>
            <person name="Burger G."/>
            <person name="Gray M.W."/>
            <person name="Holland P.W.H."/>
            <person name="King N."/>
            <person name="Lang F.B.F."/>
            <person name="Roger A.J."/>
            <person name="Ruiz-Trillo I."/>
            <person name="Young S.K."/>
            <person name="Zeng Q."/>
            <person name="Gargeya S."/>
            <person name="Alvarado L."/>
            <person name="Berlin A."/>
            <person name="Chapman S.B."/>
            <person name="Chen Z."/>
            <person name="Freedman E."/>
            <person name="Gellesch M."/>
            <person name="Goldberg J."/>
            <person name="Griggs A."/>
            <person name="Gujja S."/>
            <person name="Heilman E."/>
            <person name="Heiman D."/>
            <person name="Howarth C."/>
            <person name="Mehta T."/>
            <person name="Neiman D."/>
            <person name="Pearson M."/>
            <person name="Roberts A."/>
            <person name="Saif S."/>
            <person name="Shea T."/>
            <person name="Shenoy N."/>
            <person name="Sisk P."/>
            <person name="Stolte C."/>
            <person name="Sykes S."/>
            <person name="White J."/>
            <person name="Yandava C."/>
            <person name="Haas B."/>
            <person name="Nusbaum C."/>
            <person name="Birren B."/>
        </authorList>
    </citation>
    <scope>NUCLEOTIDE SEQUENCE [LARGE SCALE GENOMIC DNA]</scope>
    <source>
        <strain evidence="4">ATCC 50818</strain>
    </source>
</reference>
<dbReference type="eggNOG" id="ENOG502QVIG">
    <property type="taxonomic scope" value="Eukaryota"/>
</dbReference>
<dbReference type="GeneID" id="16070926"/>
<evidence type="ECO:0008006" key="6">
    <source>
        <dbReference type="Google" id="ProtNLM"/>
    </source>
</evidence>
<dbReference type="InterPro" id="IPR005299">
    <property type="entry name" value="MeTrfase_7"/>
</dbReference>
<evidence type="ECO:0000256" key="1">
    <source>
        <dbReference type="ARBA" id="ARBA00022723"/>
    </source>
</evidence>
<dbReference type="PANTHER" id="PTHR31009">
    <property type="entry name" value="S-ADENOSYL-L-METHIONINE:CARBOXYL METHYLTRANSFERASE FAMILY PROTEIN"/>
    <property type="match status" value="1"/>
</dbReference>
<dbReference type="OrthoDB" id="10261390at2759"/>
<dbReference type="InterPro" id="IPR029063">
    <property type="entry name" value="SAM-dependent_MTases_sf"/>
</dbReference>
<sequence>MMSSSSGSRTRRATTKEQEGKHVPYGKEGTGFYTLATKGCFDVIGNSTDLCQEAMGHAIEAYKRRNDGKPFTIADYGTADGGTSMPLFAKLLHQLRESLPRDPVVFLYEDQPVNDYNSLFKRMHGIIPTPASSQDDTPMETLLDMDDNVYIMASGTSFYQQVTPDATVDFGYAATAMHWLTSAPCPIPDALHSSYTQDAHAKKMYSDQAHKDLKHIFKLRKNEMKAGAQFVCVNFAKDPDGQFLGHTHKTPSCMHTNFNEIWRGMAREGLITDKEVANTNFPHQYRTEDEHRAVFHDAELSSLSLDRLETRVTPCPFRQSLLAGKIKPKDYARTFVPTTRTWSNSTFRSGLSPKHSEEERDKLVDELFDRYAERISEKPTDHGMDYVHAYFTVSKADH</sequence>
<keyword evidence="1" id="KW-0479">Metal-binding</keyword>
<feature type="region of interest" description="Disordered" evidence="3">
    <location>
        <begin position="1"/>
        <end position="23"/>
    </location>
</feature>
<evidence type="ECO:0000256" key="2">
    <source>
        <dbReference type="ARBA" id="ARBA00022842"/>
    </source>
</evidence>
<dbReference type="GO" id="GO:0046872">
    <property type="term" value="F:metal ion binding"/>
    <property type="evidence" value="ECO:0007669"/>
    <property type="project" value="UniProtKB-KW"/>
</dbReference>
<evidence type="ECO:0000313" key="4">
    <source>
        <dbReference type="EMBL" id="EGD77481.1"/>
    </source>
</evidence>
<dbReference type="Gene3D" id="3.40.50.150">
    <property type="entry name" value="Vaccinia Virus protein VP39"/>
    <property type="match status" value="1"/>
</dbReference>
<dbReference type="RefSeq" id="XP_004990369.1">
    <property type="nucleotide sequence ID" value="XM_004990312.1"/>
</dbReference>